<dbReference type="RefSeq" id="WP_166843572.1">
    <property type="nucleotide sequence ID" value="NZ_JAAONY010000005.1"/>
</dbReference>
<keyword evidence="2" id="KW-1185">Reference proteome</keyword>
<evidence type="ECO:0000313" key="2">
    <source>
        <dbReference type="Proteomes" id="UP000528457"/>
    </source>
</evidence>
<gene>
    <name evidence="1" type="ORF">HNR48_004149</name>
</gene>
<dbReference type="InParanoid" id="A0A7X0MZ66"/>
<accession>A0A7X0MZ66</accession>
<protein>
    <submittedName>
        <fullName evidence="1">Uncharacterized protein</fullName>
    </submittedName>
</protein>
<name>A0A7X0MZ66_9GAMM</name>
<dbReference type="Proteomes" id="UP000528457">
    <property type="component" value="Unassembled WGS sequence"/>
</dbReference>
<dbReference type="EMBL" id="JACHHT010000005">
    <property type="protein sequence ID" value="MBB6523834.1"/>
    <property type="molecule type" value="Genomic_DNA"/>
</dbReference>
<reference evidence="1 2" key="1">
    <citation type="submission" date="2020-08" db="EMBL/GenBank/DDBJ databases">
        <title>Genomic Encyclopedia of Type Strains, Phase IV (KMG-IV): sequencing the most valuable type-strain genomes for metagenomic binning, comparative biology and taxonomic classification.</title>
        <authorList>
            <person name="Goeker M."/>
        </authorList>
    </citation>
    <scope>NUCLEOTIDE SEQUENCE [LARGE SCALE GENOMIC DNA]</scope>
    <source>
        <strain evidence="1 2">DSM 22368</strain>
    </source>
</reference>
<organism evidence="1 2">
    <name type="scientific">Pseudoteredinibacter isoporae</name>
    <dbReference type="NCBI Taxonomy" id="570281"/>
    <lineage>
        <taxon>Bacteria</taxon>
        <taxon>Pseudomonadati</taxon>
        <taxon>Pseudomonadota</taxon>
        <taxon>Gammaproteobacteria</taxon>
        <taxon>Cellvibrionales</taxon>
        <taxon>Cellvibrionaceae</taxon>
        <taxon>Pseudoteredinibacter</taxon>
    </lineage>
</organism>
<evidence type="ECO:0000313" key="1">
    <source>
        <dbReference type="EMBL" id="MBB6523834.1"/>
    </source>
</evidence>
<dbReference type="AlphaFoldDB" id="A0A7X0MZ66"/>
<proteinExistence type="predicted"/>
<comment type="caution">
    <text evidence="1">The sequence shown here is derived from an EMBL/GenBank/DDBJ whole genome shotgun (WGS) entry which is preliminary data.</text>
</comment>
<sequence length="146" mass="16397">MNLIVNFEIDSTLVGYIASYNSIVDKVNGALSGKLYSKNVHNIILTLQCIVVPEGFEHFLVRQKPKWVGSHIMILGGSQKELRNCMFMRDYLSSDMVLDLSKQELTISTRNLVQEIANIIAQSKFPDSAMSFNVDDLVEDIKAVVD</sequence>